<dbReference type="PANTHER" id="PTHR12428:SF65">
    <property type="entry name" value="CYTOCHROME C OXIDASE ASSEMBLY PROTEIN COX18, MITOCHONDRIAL"/>
    <property type="match status" value="1"/>
</dbReference>
<dbReference type="SUPFAM" id="SSF103473">
    <property type="entry name" value="MFS general substrate transporter"/>
    <property type="match status" value="1"/>
</dbReference>
<dbReference type="InterPro" id="IPR047196">
    <property type="entry name" value="YidC_ALB_C"/>
</dbReference>
<dbReference type="InterPro" id="IPR028055">
    <property type="entry name" value="YidC/Oxa/ALB_C"/>
</dbReference>
<evidence type="ECO:0000256" key="6">
    <source>
        <dbReference type="ARBA" id="ARBA00022692"/>
    </source>
</evidence>
<dbReference type="Pfam" id="PF02096">
    <property type="entry name" value="60KD_IMP"/>
    <property type="match status" value="1"/>
</dbReference>
<feature type="compositionally biased region" description="Basic and acidic residues" evidence="18">
    <location>
        <begin position="290"/>
        <end position="305"/>
    </location>
</feature>
<evidence type="ECO:0000256" key="15">
    <source>
        <dbReference type="ARBA" id="ARBA00033342"/>
    </source>
</evidence>
<evidence type="ECO:0000256" key="14">
    <source>
        <dbReference type="ARBA" id="ARBA00033245"/>
    </source>
</evidence>
<dbReference type="OrthoDB" id="9780552at2"/>
<dbReference type="GO" id="GO:0032977">
    <property type="term" value="F:membrane insertase activity"/>
    <property type="evidence" value="ECO:0007669"/>
    <property type="project" value="InterPro"/>
</dbReference>
<evidence type="ECO:0000256" key="16">
    <source>
        <dbReference type="RuleBase" id="RU003945"/>
    </source>
</evidence>
<dbReference type="NCBIfam" id="TIGR03592">
    <property type="entry name" value="yidC_oxa1_cterm"/>
    <property type="match status" value="1"/>
</dbReference>
<dbReference type="GO" id="GO:0005886">
    <property type="term" value="C:plasma membrane"/>
    <property type="evidence" value="ECO:0007669"/>
    <property type="project" value="UniProtKB-SubCell"/>
</dbReference>
<dbReference type="NCBIfam" id="NF002350">
    <property type="entry name" value="PRK01315.1"/>
    <property type="match status" value="1"/>
</dbReference>
<evidence type="ECO:0000256" key="1">
    <source>
        <dbReference type="ARBA" id="ARBA00004651"/>
    </source>
</evidence>
<evidence type="ECO:0000256" key="5">
    <source>
        <dbReference type="ARBA" id="ARBA00022475"/>
    </source>
</evidence>
<evidence type="ECO:0000256" key="17">
    <source>
        <dbReference type="SAM" id="Coils"/>
    </source>
</evidence>
<dbReference type="EMBL" id="LXEY01000109">
    <property type="protein sequence ID" value="OAV52210.1"/>
    <property type="molecule type" value="Genomic_DNA"/>
</dbReference>
<evidence type="ECO:0000313" key="21">
    <source>
        <dbReference type="EMBL" id="OAV52210.1"/>
    </source>
</evidence>
<dbReference type="AlphaFoldDB" id="A0A1B7LVF0"/>
<keyword evidence="9 19" id="KW-0472">Membrane</keyword>
<feature type="transmembrane region" description="Helical" evidence="19">
    <location>
        <begin position="37"/>
        <end position="59"/>
    </location>
</feature>
<feature type="region of interest" description="Disordered" evidence="18">
    <location>
        <begin position="272"/>
        <end position="320"/>
    </location>
</feature>
<dbReference type="InterPro" id="IPR001708">
    <property type="entry name" value="YidC/ALB3/OXA1/COX18"/>
</dbReference>
<name>A0A1B7LVF0_9MICC</name>
<keyword evidence="10" id="KW-0143">Chaperone</keyword>
<feature type="transmembrane region" description="Helical" evidence="19">
    <location>
        <begin position="222"/>
        <end position="246"/>
    </location>
</feature>
<dbReference type="GO" id="GO:0051205">
    <property type="term" value="P:protein insertion into membrane"/>
    <property type="evidence" value="ECO:0007669"/>
    <property type="project" value="TreeGrafter"/>
</dbReference>
<evidence type="ECO:0000256" key="19">
    <source>
        <dbReference type="SAM" id="Phobius"/>
    </source>
</evidence>
<dbReference type="RefSeq" id="WP_043055418.1">
    <property type="nucleotide sequence ID" value="NZ_LXEY01000109.1"/>
</dbReference>
<evidence type="ECO:0000256" key="11">
    <source>
        <dbReference type="ARBA" id="ARBA00025034"/>
    </source>
</evidence>
<keyword evidence="5" id="KW-1003">Cell membrane</keyword>
<evidence type="ECO:0000256" key="10">
    <source>
        <dbReference type="ARBA" id="ARBA00023186"/>
    </source>
</evidence>
<dbReference type="Proteomes" id="UP000078292">
    <property type="component" value="Unassembled WGS sequence"/>
</dbReference>
<keyword evidence="8 19" id="KW-1133">Transmembrane helix</keyword>
<keyword evidence="22" id="KW-1185">Reference proteome</keyword>
<evidence type="ECO:0000256" key="9">
    <source>
        <dbReference type="ARBA" id="ARBA00023136"/>
    </source>
</evidence>
<keyword evidence="17" id="KW-0175">Coiled coil</keyword>
<dbReference type="InterPro" id="IPR036259">
    <property type="entry name" value="MFS_trans_sf"/>
</dbReference>
<evidence type="ECO:0000256" key="13">
    <source>
        <dbReference type="ARBA" id="ARBA00031538"/>
    </source>
</evidence>
<feature type="transmembrane region" description="Helical" evidence="19">
    <location>
        <begin position="178"/>
        <end position="198"/>
    </location>
</feature>
<protein>
    <recommendedName>
        <fullName evidence="3">Membrane protein insertase YidC</fullName>
    </recommendedName>
    <alternativeName>
        <fullName evidence="15">Foldase YidC</fullName>
    </alternativeName>
    <alternativeName>
        <fullName evidence="14">Membrane integrase YidC</fullName>
    </alternativeName>
    <alternativeName>
        <fullName evidence="13">Membrane protein YidC</fullName>
    </alternativeName>
</protein>
<evidence type="ECO:0000256" key="7">
    <source>
        <dbReference type="ARBA" id="ARBA00022927"/>
    </source>
</evidence>
<keyword evidence="6 16" id="KW-0812">Transmembrane</keyword>
<organism evidence="21 22">
    <name type="scientific">Enteractinococcus helveticum</name>
    <dbReference type="NCBI Taxonomy" id="1837282"/>
    <lineage>
        <taxon>Bacteria</taxon>
        <taxon>Bacillati</taxon>
        <taxon>Actinomycetota</taxon>
        <taxon>Actinomycetes</taxon>
        <taxon>Micrococcales</taxon>
        <taxon>Micrococcaceae</taxon>
    </lineage>
</organism>
<evidence type="ECO:0000259" key="20">
    <source>
        <dbReference type="Pfam" id="PF02096"/>
    </source>
</evidence>
<feature type="coiled-coil region" evidence="17">
    <location>
        <begin position="68"/>
        <end position="99"/>
    </location>
</feature>
<evidence type="ECO:0000256" key="4">
    <source>
        <dbReference type="ARBA" id="ARBA00022448"/>
    </source>
</evidence>
<comment type="subunit">
    <text evidence="12">Interacts with the Sec translocase complex via SecD. Specifically interacts with transmembrane segments of nascent integral membrane proteins during membrane integration.</text>
</comment>
<comment type="function">
    <text evidence="11">Required for the insertion and/or proper folding and/or complex formation of integral membrane proteins into the membrane. Involved in integration of membrane proteins that insert both dependently and independently of the Sec translocase complex, as well as at least some lipoproteins. Aids folding of multispanning membrane proteins.</text>
</comment>
<dbReference type="PANTHER" id="PTHR12428">
    <property type="entry name" value="OXA1"/>
    <property type="match status" value="1"/>
</dbReference>
<evidence type="ECO:0000256" key="8">
    <source>
        <dbReference type="ARBA" id="ARBA00022989"/>
    </source>
</evidence>
<evidence type="ECO:0000256" key="12">
    <source>
        <dbReference type="ARBA" id="ARBA00026028"/>
    </source>
</evidence>
<accession>A0A1B7LVF0</accession>
<dbReference type="STRING" id="1837282.A6F49_00925"/>
<evidence type="ECO:0000256" key="18">
    <source>
        <dbReference type="SAM" id="MobiDB-lite"/>
    </source>
</evidence>
<evidence type="ECO:0000256" key="2">
    <source>
        <dbReference type="ARBA" id="ARBA00010527"/>
    </source>
</evidence>
<evidence type="ECO:0000256" key="3">
    <source>
        <dbReference type="ARBA" id="ARBA00015325"/>
    </source>
</evidence>
<reference evidence="21 22" key="1">
    <citation type="submission" date="2016-04" db="EMBL/GenBank/DDBJ databases">
        <title>First whole genome shotgun sequence of the bacterium Enteractinococcus sp. strain UASWS1574.</title>
        <authorList>
            <person name="Crovadore J."/>
            <person name="Chablais R."/>
            <person name="Lefort F."/>
        </authorList>
    </citation>
    <scope>NUCLEOTIDE SEQUENCE [LARGE SCALE GENOMIC DNA]</scope>
    <source>
        <strain evidence="21 22">UASWS1574</strain>
    </source>
</reference>
<sequence>MGFFDTILLPFTWAVSWVLSMFHTVLGALGMDSDSGWTWTLALVLLVVLIRTLLIPVFVKQIKSQRAMQELQPEIKKLQEKYKNKKDQLSRQAMAMEQQQLFKDRGTSPFAACLPMLVQMPFFFALYRVLVSASGAAQDNESIGALSADEIHSFSNSTFAGAQMSDILGDHVGENFDLNVVIVAVILIILMVTSMFYMQKSLMGKNMSEAAQTGQFAQTQKIMLYALPAVFAIGGFNFPIGVLIYWTATNFWAVGQQLFIIRRNPTPGSIAERELNERRAAKGLPPVGKAAKEAEERAAAKEQKPKGQRQQPVKKPRKKR</sequence>
<keyword evidence="4" id="KW-0813">Transport</keyword>
<comment type="similarity">
    <text evidence="2">Belongs to the OXA1/ALB3/YidC family. Type 1 subfamily.</text>
</comment>
<gene>
    <name evidence="21" type="ORF">A6F49_00925</name>
</gene>
<feature type="domain" description="Membrane insertase YidC/Oxa/ALB C-terminal" evidence="20">
    <location>
        <begin position="39"/>
        <end position="261"/>
    </location>
</feature>
<dbReference type="CDD" id="cd20070">
    <property type="entry name" value="5TM_YidC_Alb3"/>
    <property type="match status" value="1"/>
</dbReference>
<comment type="caution">
    <text evidence="21">The sequence shown here is derived from an EMBL/GenBank/DDBJ whole genome shotgun (WGS) entry which is preliminary data.</text>
</comment>
<comment type="subcellular location">
    <subcellularLocation>
        <location evidence="1">Cell membrane</location>
        <topology evidence="1">Multi-pass membrane protein</topology>
    </subcellularLocation>
    <subcellularLocation>
        <location evidence="16">Membrane</location>
        <topology evidence="16">Multi-pass membrane protein</topology>
    </subcellularLocation>
</comment>
<evidence type="ECO:0000313" key="22">
    <source>
        <dbReference type="Proteomes" id="UP000078292"/>
    </source>
</evidence>
<proteinExistence type="inferred from homology"/>
<feature type="transmembrane region" description="Helical" evidence="19">
    <location>
        <begin position="7"/>
        <end position="31"/>
    </location>
</feature>
<keyword evidence="7" id="KW-0653">Protein transport</keyword>
<dbReference type="GO" id="GO:0015031">
    <property type="term" value="P:protein transport"/>
    <property type="evidence" value="ECO:0007669"/>
    <property type="project" value="UniProtKB-KW"/>
</dbReference>